<dbReference type="NCBIfam" id="NF012211">
    <property type="entry name" value="tand_rpt_95"/>
    <property type="match status" value="5"/>
</dbReference>
<feature type="region of interest" description="Disordered" evidence="2">
    <location>
        <begin position="1245"/>
        <end position="1268"/>
    </location>
</feature>
<evidence type="ECO:0000256" key="2">
    <source>
        <dbReference type="SAM" id="MobiDB-lite"/>
    </source>
</evidence>
<evidence type="ECO:0000256" key="1">
    <source>
        <dbReference type="ARBA" id="ARBA00022837"/>
    </source>
</evidence>
<reference evidence="4 5" key="1">
    <citation type="journal article" date="2012" name="Science">
        <title>Ecological populations of bacteria act as socially cohesive units of antibiotic production and resistance.</title>
        <authorList>
            <person name="Cordero O.X."/>
            <person name="Wildschutte H."/>
            <person name="Kirkup B."/>
            <person name="Proehl S."/>
            <person name="Ngo L."/>
            <person name="Hussain F."/>
            <person name="Le Roux F."/>
            <person name="Mincer T."/>
            <person name="Polz M.F."/>
        </authorList>
    </citation>
    <scope>NUCLEOTIDE SEQUENCE [LARGE SCALE GENOMIC DNA]</scope>
    <source>
        <strain evidence="4 5">ZF-129</strain>
    </source>
</reference>
<dbReference type="EMBL" id="AJYQ02000059">
    <property type="protein sequence ID" value="OEE36105.1"/>
    <property type="molecule type" value="Genomic_DNA"/>
</dbReference>
<dbReference type="InterPro" id="IPR040853">
    <property type="entry name" value="RapA2_cadherin-like"/>
</dbReference>
<dbReference type="SUPFAM" id="SSF51120">
    <property type="entry name" value="beta-Roll"/>
    <property type="match status" value="1"/>
</dbReference>
<dbReference type="Pfam" id="PF00353">
    <property type="entry name" value="HemolysinCabind"/>
    <property type="match status" value="3"/>
</dbReference>
<dbReference type="RefSeq" id="WP_017040961.1">
    <property type="nucleotide sequence ID" value="NZ_AJYQ02000059.1"/>
</dbReference>
<proteinExistence type="predicted"/>
<dbReference type="InterPro" id="IPR001343">
    <property type="entry name" value="Hemolysn_Ca-bd"/>
</dbReference>
<feature type="domain" description="Cadherin" evidence="3">
    <location>
        <begin position="190"/>
        <end position="317"/>
    </location>
</feature>
<dbReference type="InterPro" id="IPR011049">
    <property type="entry name" value="Serralysin-like_metalloprot_C"/>
</dbReference>
<dbReference type="eggNOG" id="COG2931">
    <property type="taxonomic scope" value="Bacteria"/>
</dbReference>
<dbReference type="Pfam" id="PF17892">
    <property type="entry name" value="Cadherin_5"/>
    <property type="match status" value="2"/>
</dbReference>
<dbReference type="Pfam" id="PF17963">
    <property type="entry name" value="Big_9"/>
    <property type="match status" value="3"/>
</dbReference>
<dbReference type="eggNOG" id="COG2911">
    <property type="taxonomic scope" value="Bacteria"/>
</dbReference>
<dbReference type="InterPro" id="IPR010221">
    <property type="entry name" value="VCBS_dom"/>
</dbReference>
<dbReference type="eggNOG" id="COG4932">
    <property type="taxonomic scope" value="Bacteria"/>
</dbReference>
<dbReference type="OrthoDB" id="5918423at2"/>
<keyword evidence="1" id="KW-0106">Calcium</keyword>
<dbReference type="Pfam" id="PF17803">
    <property type="entry name" value="Cadherin_4"/>
    <property type="match status" value="1"/>
</dbReference>
<dbReference type="PROSITE" id="PS00330">
    <property type="entry name" value="HEMOLYSIN_CALCIUM"/>
    <property type="match status" value="1"/>
</dbReference>
<gene>
    <name evidence="4" type="ORF">A1QO_05445</name>
</gene>
<dbReference type="SUPFAM" id="SSF141072">
    <property type="entry name" value="CalX-like"/>
    <property type="match status" value="4"/>
</dbReference>
<feature type="region of interest" description="Disordered" evidence="2">
    <location>
        <begin position="2051"/>
        <end position="2077"/>
    </location>
</feature>
<dbReference type="SUPFAM" id="SSF49785">
    <property type="entry name" value="Galactose-binding domain-like"/>
    <property type="match status" value="1"/>
</dbReference>
<dbReference type="InterPro" id="IPR018511">
    <property type="entry name" value="Hemolysin-typ_Ca-bd_CS"/>
</dbReference>
<dbReference type="Gene3D" id="2.60.40.2030">
    <property type="match status" value="4"/>
</dbReference>
<evidence type="ECO:0000259" key="3">
    <source>
        <dbReference type="PROSITE" id="PS50268"/>
    </source>
</evidence>
<dbReference type="PROSITE" id="PS50268">
    <property type="entry name" value="CADHERIN_2"/>
    <property type="match status" value="1"/>
</dbReference>
<dbReference type="InterPro" id="IPR002126">
    <property type="entry name" value="Cadherin-like_dom"/>
</dbReference>
<dbReference type="GO" id="GO:0005509">
    <property type="term" value="F:calcium ion binding"/>
    <property type="evidence" value="ECO:0007669"/>
    <property type="project" value="InterPro"/>
</dbReference>
<evidence type="ECO:0000313" key="4">
    <source>
        <dbReference type="EMBL" id="OEE36105.1"/>
    </source>
</evidence>
<dbReference type="Gene3D" id="2.60.40.2810">
    <property type="match status" value="2"/>
</dbReference>
<dbReference type="GO" id="GO:0016020">
    <property type="term" value="C:membrane"/>
    <property type="evidence" value="ECO:0007669"/>
    <property type="project" value="InterPro"/>
</dbReference>
<dbReference type="STRING" id="1187848.A1QO_05445"/>
<feature type="non-terminal residue" evidence="4">
    <location>
        <position position="1"/>
    </location>
</feature>
<dbReference type="Gene3D" id="2.60.40.3440">
    <property type="match status" value="3"/>
</dbReference>
<comment type="caution">
    <text evidence="4">The sequence shown here is derived from an EMBL/GenBank/DDBJ whole genome shotgun (WGS) entry which is preliminary data.</text>
</comment>
<evidence type="ECO:0000313" key="5">
    <source>
        <dbReference type="Proteomes" id="UP000094741"/>
    </source>
</evidence>
<protein>
    <recommendedName>
        <fullName evidence="3">Cadherin domain-containing protein</fullName>
    </recommendedName>
</protein>
<accession>A0A1E5BH59</accession>
<dbReference type="PRINTS" id="PR00313">
    <property type="entry name" value="CABNDNGRPT"/>
</dbReference>
<dbReference type="Proteomes" id="UP000094741">
    <property type="component" value="Unassembled WGS sequence"/>
</dbReference>
<dbReference type="NCBIfam" id="TIGR01965">
    <property type="entry name" value="VCBS_repeat"/>
    <property type="match status" value="3"/>
</dbReference>
<dbReference type="InterPro" id="IPR013783">
    <property type="entry name" value="Ig-like_fold"/>
</dbReference>
<dbReference type="InterPro" id="IPR008979">
    <property type="entry name" value="Galactose-bd-like_sf"/>
</dbReference>
<organism evidence="4 5">
    <name type="scientific">Vibrio genomosp. F10 str. ZF-129</name>
    <dbReference type="NCBI Taxonomy" id="1187848"/>
    <lineage>
        <taxon>Bacteria</taxon>
        <taxon>Pseudomonadati</taxon>
        <taxon>Pseudomonadota</taxon>
        <taxon>Gammaproteobacteria</taxon>
        <taxon>Vibrionales</taxon>
        <taxon>Vibrionaceae</taxon>
        <taxon>Vibrio</taxon>
    </lineage>
</organism>
<dbReference type="InterPro" id="IPR041690">
    <property type="entry name" value="Cadherin_5"/>
</dbReference>
<dbReference type="InterPro" id="IPR038081">
    <property type="entry name" value="CalX-like_sf"/>
</dbReference>
<name>A0A1E5BH59_9VIBR</name>
<sequence>LGDTLAIFTEEDTPVSGQFSATDSNGDSLVYSQTSAPENGTVVVNPDGSWEYTPNENYNGPDNFTVEVSDGRGGTDTLVVQVGVTPVNDPATVSDDAGEVVEDNADLSVATGTLSIVDVDAGEQFVTPVTVSNEYGIFTVDEEGNWSFTLDNESDAVQQLPEGAEIPLSFDVTSFDGTGTGTVDVIVRGTNDIPTINATESVSTGSVVEAGYTDAGDTVAGTISATGQLVANDVDQDDSTLTWSVVGTPDATYGTFSITQDGKWTYELDNSLAATQALTEDQEIPLTFTVQVLDENGATVEHTVSLDLTGTNDGPIATDDSYNVPNETLLFTESFEGMTSTSRWTVVQGDQLGEWKATHGLEVQHDGLIAKATDGDYLAELDAHQNTSISTTIDTSGQDSLRVEFDYNPRHNGGNTSSNMTFSVAGVTITVNADGTLTDHDGLDVQISEVDSNGWYRITGQFDVASDDTVISFAGSGASDSLGALLDNISVTGIQQPDLTTEEDQPITISFAELLGNDSDVDGDTLQVTNVTNAANGQFVVDYQNKTITFTPDRDYNGEATFEYTISDGNGGTDTATVTLNVTPVNDAPVATDDVHAVGENLITNGSFEDFTSDKSTGWGDRSSTLDGWDYSANSGKLDVVNDGYNRVTTDGERYIDMEGEGGRGDNVTLSQNVNGVKSGESYQLSVDVAARSDNHTAKVQVVWNGQVIATITPDTNVMETHTFEVIGIEGDNTVSFVEVGREGDNSGTYLDNVKLQEILVDLTTDEDTILEIPHQQLLGNDYDVDGDELTITDVKMTNDIEGSVSIVDGKVVFEPAQDFNGITTFEYTISDGNGGTDTALVTVNVKPVNDAPVFEKDGEPLGDDENISVVTKEDVPVSGSVVATDVDGDDLAYTILTQAENGTVTIDKEGNWVYTPNEEYDGVDKFDVQVSDGQGGFDTVTIDVTVLAVAEMTVEADDLPVQEANNAYLSFTIKLDEPVSESVTLGLTLGGANDTADIGSDYLDGIFVSDGEGGYRPITDADLTLMPGTTELQVFVQVKDDAETEEKESVTLFATSGSEFVKTPSAEGTGIIEDDRGVGNPNVDEDTTATFQIKGGNTVEEGDYVFLGFNVVLGNVVGENVAFTLSAAIDGDSTTADASAGIDYADEVFYVSDGNGGFKEAEPSDLIVKAGETSTQVFVKVLDDDSYESNEVVGLTASTTSELVVGNTVSTATGVITDATDNPPEAEDFTAQVESSGRTFVQFDTGTGSIEGEGTDHISDTEDDADSQANVQVVITELPDHGTLWYNNIQITKADLYSGEGDTEYTQFDPNLIQYEPNADSEGFVLGVKDAQLGEQEANRTEFLNWGEATDKANERLLTLENGDKVTISSSNGPLVQYLGDPNADHVGYGIGAKNDGGIQSNETISITFDDRPADSVTLGLDGLGGWFDENLNTKDESSVQITVFYTIDDVESSETFSYQKSTAGDTNLFHEITIPSDGFTLPEGAEITKVDLGTDGNGNWELRYIETEATDTFDYRAVDSDGNFSDESTVTIGTPSSAPIATNDPVEFSVSLGSFNNGGSWSTDDGSLGEGAAISARYQTEDRDITDSGIKRGVSGHENGGIASQIQFNREDGESEQFIINLDKPVTEFSFTTSNLYKGEGGSDNHEQGKWVAYLDGVAVASDTFVANEGSNKGTYSYDAGDLEGVAFDSIVFESIDFVNTPARGDDSSDYFLTGFKASSEGAYAVNQGGILEIPASELLNNDTDPEGDSLRITYVYGETEGEARIENGVVYFDLDDDFVGTTTFEYQITDDNGGYDSATVNVIVNPAPIPAVVDSVSLLSESVPEGTDMAFKVNLDSGVLVETRLDIEFGLGTDTANDSDVDLLDLVFTNGVTYDANSNEIVIPVGVKDFTVLIPTQKDGVHELDETYSLRIGGEDGASATGTIENMDIPTLSVVSQGDVSEGSAATFQVNLSVPSDQSTELTLSTSVDGEENTAEADDLNGTITAYYLDGNDVKVPLLVEGGKTTVPPFVTAVFVEVGTQQDSLYEGPEQFELLVSGKTGDTDIATAKGSTNIVDDGSVDPGGDQPADDDRPTVESVSDVRIEEGKAGTFTVELSNQSDTDTVVSLRFGNASATSPEDFDTSSVTIKYGDTEKTIDVINGRFQLEIPGDVQSFDVVVNTVNDDFSDDNEQFLLFAKTLTQSDSIAGTATIFDNEKPTIDLDGSEYKLEFVSENAGYNNVFGYYVYDELSQTQELHVLIDNANDVNDPNLGTLTSLDNVDYFLIPNGANIVSGVNKLEINAEGKLIVDGELKTTHVFTGREEDSQLRTSLDDDGNVVLSFDDQRQEREDNDFDDLVIKVTEVAGSTGYETTFTEDGPAVSIADTKADIFDDKDNVQSMKVVLSNGKDGDDLTWIQAQGFSVEKAVANGIITLLIVSDTLGGVSAQEFESFLGNVQFTNSSDTPDETPRQINITVTDGAGLESESATSIVNITPVDELLVSNSYGVEDQRIALNIELNDDETSVTHVKISDIPEGAVVFVGDDPVDITASSVTVSVSDLEQLSIKAPQHSDVNFNLTVIGQDENGIAIEEPTSLTVDVHPDADQPNLTIGEFVKVAAIDFEDVQIKSGTWDSDIEINKVEGAGTIGKWLTSNEGQHVEVGTEGTYLPGNSTNQVMEIEGENGDKVLYTDMDLVAGRFYKFEFDIAAREGNPASSDMSVKLLQLDENGDIVPNSTIELYDFDPTAEGWENGQSFNLPIESSGKYRLLLIADEADSTGAILDNITFKAVDNYGYEDTYIKLSEINASLVDELDKSESLKVELMGMPVGAMLIDGEGNDARTYTVTEENKDDLLDVTDWDLSELQIKVEDPGKFSIKVIATSTEIDTNRNDAIHDNDPQAIGGRLTAESIDYINVEVLEKVEGGDSGNGDIGLPTANDFSISFEHSVAEVNFEPHATDVEDDADAGKVTRVELADMPLHGKLYYQTGVNAYTEINKGDVIADTSKVFYVADRGSEVTTSIDSSNGALVGEGIDTLTVNDMSISGGTIVDGKFINDSQIKFDGNPSQGGYYVDSDLDKGNGQGKETQIGEYIAIVSEQGNISSLSVTLDSLNGHLGNPDKAVVIAHLFDNGQLVGTQTLSLTAIDNQSGRATISSNDTTFDEVRLVGTALTNNAQAGFNLSSVDMVVNGAVDINDTFTYWAIDTDNNKSDEDEKGIVRVEASTALSADPSLPNGGIDNVSFLQGFGLDWSSSAATIFESESKRFLNYDEHNGVVIDTGIGNDTVNLGMGSDTIYLGESRSPTQDVDEIPKDRFDSALIDFSSKDIKELTDTYDQEDRSLQGFDKYSAPGLDIAHAGGGNDEVYGEEGSDIIFGGSGHDILDGGEGNDAVRGGSGNDIIIGGQGNDFLTGDDGLDTFKWVAESNGKFETHEDVITDFNRNEDRIDLSELLSDSDTMSDLLANISVSVEDSTDLKLTVSHGEDTEVIVLQDAATQFSSDEIGETASLLNDLMSIKYQDI</sequence>
<dbReference type="GO" id="GO:0007156">
    <property type="term" value="P:homophilic cell adhesion via plasma membrane adhesion molecules"/>
    <property type="evidence" value="ECO:0007669"/>
    <property type="project" value="InterPro"/>
</dbReference>
<dbReference type="Gene3D" id="2.60.40.10">
    <property type="entry name" value="Immunoglobulins"/>
    <property type="match status" value="1"/>
</dbReference>